<dbReference type="OrthoDB" id="6965899at2"/>
<dbReference type="Proteomes" id="UP000190965">
    <property type="component" value="Unassembled WGS sequence"/>
</dbReference>
<keyword evidence="2" id="KW-0282">Flagellum</keyword>
<dbReference type="RefSeq" id="WP_078740599.1">
    <property type="nucleotide sequence ID" value="NZ_MSDF01000017.1"/>
</dbReference>
<name>A0A1T2YPM3_PSEFL</name>
<dbReference type="InterPro" id="IPR049757">
    <property type="entry name" value="T3SS_HrpP-like_C"/>
</dbReference>
<keyword evidence="2" id="KW-0969">Cilium</keyword>
<gene>
    <name evidence="2" type="ORF">BFW87_15160</name>
</gene>
<evidence type="ECO:0000313" key="3">
    <source>
        <dbReference type="Proteomes" id="UP000190965"/>
    </source>
</evidence>
<dbReference type="EMBL" id="MSDF01000017">
    <property type="protein sequence ID" value="OPA94125.1"/>
    <property type="molecule type" value="Genomic_DNA"/>
</dbReference>
<proteinExistence type="predicted"/>
<feature type="compositionally biased region" description="Basic and acidic residues" evidence="1">
    <location>
        <begin position="14"/>
        <end position="23"/>
    </location>
</feature>
<protein>
    <submittedName>
        <fullName evidence="2">Flagellar hook-length control protein FliK</fullName>
    </submittedName>
</protein>
<feature type="region of interest" description="Disordered" evidence="1">
    <location>
        <begin position="1"/>
        <end position="26"/>
    </location>
</feature>
<evidence type="ECO:0000256" key="1">
    <source>
        <dbReference type="SAM" id="MobiDB-lite"/>
    </source>
</evidence>
<evidence type="ECO:0000313" key="2">
    <source>
        <dbReference type="EMBL" id="OPA94125.1"/>
    </source>
</evidence>
<organism evidence="2 3">
    <name type="scientific">Pseudomonas fluorescens</name>
    <dbReference type="NCBI Taxonomy" id="294"/>
    <lineage>
        <taxon>Bacteria</taxon>
        <taxon>Pseudomonadati</taxon>
        <taxon>Pseudomonadota</taxon>
        <taxon>Gammaproteobacteria</taxon>
        <taxon>Pseudomonadales</taxon>
        <taxon>Pseudomonadaceae</taxon>
        <taxon>Pseudomonas</taxon>
    </lineage>
</organism>
<keyword evidence="2" id="KW-0966">Cell projection</keyword>
<sequence length="152" mass="16433">MTKVSSSPPKRPRLREPRTETPRGHAPVVPWEHARVFAQMFDDSGDGAGSGASLTAIKAPTHIAMIQALTEQLVPRILGGSQWPLVAVLYLPRLGRINTTVRREPGEWSIDLAAEEEPTVQWLGGVRQRLQDSLEQSLGAPVSVSLANAGLA</sequence>
<dbReference type="CDD" id="cd17468">
    <property type="entry name" value="T3SS_HrpP_C"/>
    <property type="match status" value="1"/>
</dbReference>
<reference evidence="2 3" key="1">
    <citation type="submission" date="2016-12" db="EMBL/GenBank/DDBJ databases">
        <title>Draft genome sequences of seven strains of Pseudomonas fluorescens that produce 4-formylaminooxyvinylglycine.</title>
        <authorList>
            <person name="Okrent R.A."/>
            <person name="Manning V.A."/>
            <person name="Trippe K.M."/>
        </authorList>
    </citation>
    <scope>NUCLEOTIDE SEQUENCE [LARGE SCALE GENOMIC DNA]</scope>
    <source>
        <strain evidence="2 3">P5A</strain>
    </source>
</reference>
<comment type="caution">
    <text evidence="2">The sequence shown here is derived from an EMBL/GenBank/DDBJ whole genome shotgun (WGS) entry which is preliminary data.</text>
</comment>
<accession>A0A1T2YPM3</accession>
<dbReference type="AlphaFoldDB" id="A0A1T2YPM3"/>